<reference evidence="1" key="1">
    <citation type="submission" date="2021-05" db="EMBL/GenBank/DDBJ databases">
        <title>An isolated secondary fermenter in methanogenic hydrocarbon-degrading communities.</title>
        <authorList>
            <person name="Liu Y.-F."/>
            <person name="Liu Z.-l."/>
        </authorList>
    </citation>
    <scope>NUCLEOTIDE SEQUENCE</scope>
    <source>
        <strain evidence="1">L-13</strain>
    </source>
</reference>
<gene>
    <name evidence="1" type="ORF">KIH16_01740</name>
</gene>
<name>A0ACD1DWL4_9BACT</name>
<evidence type="ECO:0000313" key="1">
    <source>
        <dbReference type="EMBL" id="QVL36565.1"/>
    </source>
</evidence>
<dbReference type="Proteomes" id="UP000682204">
    <property type="component" value="Chromosome"/>
</dbReference>
<accession>A0ACD1DWL4</accession>
<sequence>MRGAVYRVSVVLAGRCPGSLCAQRNREGTHLKVKKIGLVLILALIGLALFRVTVGGEAPPTVTGGDPVAYRCDNGDRVVARYYGLADGSLHFVRLSFPGGEYTLPQLLSASGARYSDEARLVWWVKGDEVRVESRDEEGEWRDWGSCRVEP</sequence>
<keyword evidence="2" id="KW-1185">Reference proteome</keyword>
<organism evidence="1 2">
    <name type="scientific">Aminirod propionatiphilus</name>
    <dbReference type="NCBI Taxonomy" id="3415223"/>
    <lineage>
        <taxon>Bacteria</taxon>
        <taxon>Thermotogati</taxon>
        <taxon>Synergistota</taxon>
        <taxon>Synergistia</taxon>
        <taxon>Synergistales</taxon>
        <taxon>Aminiphilaceae</taxon>
        <taxon>Aminirod</taxon>
    </lineage>
</organism>
<evidence type="ECO:0000313" key="2">
    <source>
        <dbReference type="Proteomes" id="UP000682204"/>
    </source>
</evidence>
<protein>
    <submittedName>
        <fullName evidence="1">MliC family protein</fullName>
    </submittedName>
</protein>
<proteinExistence type="predicted"/>
<dbReference type="EMBL" id="CP074691">
    <property type="protein sequence ID" value="QVL36565.1"/>
    <property type="molecule type" value="Genomic_DNA"/>
</dbReference>